<feature type="active site" evidence="7">
    <location>
        <position position="463"/>
    </location>
</feature>
<comment type="similarity">
    <text evidence="1">Belongs to the tRNA-intron endonuclease family.</text>
</comment>
<dbReference type="Proteomes" id="UP000480548">
    <property type="component" value="Unassembled WGS sequence"/>
</dbReference>
<feature type="domain" description="tRNA intron endonuclease catalytic" evidence="9">
    <location>
        <begin position="433"/>
        <end position="519"/>
    </location>
</feature>
<evidence type="ECO:0000259" key="9">
    <source>
        <dbReference type="Pfam" id="PF01974"/>
    </source>
</evidence>
<feature type="region of interest" description="Disordered" evidence="8">
    <location>
        <begin position="278"/>
        <end position="344"/>
    </location>
</feature>
<evidence type="ECO:0000256" key="1">
    <source>
        <dbReference type="ARBA" id="ARBA00008078"/>
    </source>
</evidence>
<gene>
    <name evidence="10" type="primary">SEN2</name>
    <name evidence="10" type="ORF">TWF703_003709</name>
</gene>
<feature type="active site" evidence="7">
    <location>
        <position position="471"/>
    </location>
</feature>
<dbReference type="GO" id="GO:0000379">
    <property type="term" value="P:tRNA-type intron splice site recognition and cleavage"/>
    <property type="evidence" value="ECO:0007669"/>
    <property type="project" value="TreeGrafter"/>
</dbReference>
<keyword evidence="4" id="KW-0456">Lyase</keyword>
<keyword evidence="10" id="KW-0378">Hydrolase</keyword>
<dbReference type="Gene3D" id="3.40.1350.10">
    <property type="match status" value="1"/>
</dbReference>
<protein>
    <recommendedName>
        <fullName evidence="2">tRNA-intron lyase</fullName>
        <ecNumber evidence="2">4.6.1.16</ecNumber>
    </recommendedName>
    <alternativeName>
        <fullName evidence="5">tRNA-intron endonuclease Sen2</fullName>
    </alternativeName>
</protein>
<reference evidence="10 11" key="1">
    <citation type="submission" date="2019-06" db="EMBL/GenBank/DDBJ databases">
        <authorList>
            <person name="Palmer J.M."/>
        </authorList>
    </citation>
    <scope>NUCLEOTIDE SEQUENCE [LARGE SCALE GENOMIC DNA]</scope>
    <source>
        <strain evidence="10 11">TWF703</strain>
    </source>
</reference>
<dbReference type="EMBL" id="WIQZ01000019">
    <property type="protein sequence ID" value="KAF3139520.1"/>
    <property type="molecule type" value="Genomic_DNA"/>
</dbReference>
<evidence type="ECO:0000313" key="10">
    <source>
        <dbReference type="EMBL" id="KAF3139520.1"/>
    </source>
</evidence>
<comment type="caution">
    <text evidence="10">The sequence shown here is derived from an EMBL/GenBank/DDBJ whole genome shotgun (WGS) entry which is preliminary data.</text>
</comment>
<dbReference type="GO" id="GO:0005737">
    <property type="term" value="C:cytoplasm"/>
    <property type="evidence" value="ECO:0007669"/>
    <property type="project" value="TreeGrafter"/>
</dbReference>
<comment type="catalytic activity">
    <reaction evidence="6">
        <text>pretRNA = a 3'-half-tRNA molecule with a 5'-OH end + a 5'-half-tRNA molecule with a 2',3'-cyclic phosphate end + an intron with a 2',3'-cyclic phosphate and a 5'-hydroxyl terminus.</text>
        <dbReference type="EC" id="4.6.1.16"/>
    </reaction>
</comment>
<dbReference type="GO" id="GO:0000213">
    <property type="term" value="F:tRNA-intron lyase activity"/>
    <property type="evidence" value="ECO:0007669"/>
    <property type="project" value="UniProtKB-EC"/>
</dbReference>
<dbReference type="CDD" id="cd22363">
    <property type="entry name" value="tRNA-intron_lyase_C"/>
    <property type="match status" value="1"/>
</dbReference>
<evidence type="ECO:0000256" key="3">
    <source>
        <dbReference type="ARBA" id="ARBA00022694"/>
    </source>
</evidence>
<evidence type="ECO:0000256" key="5">
    <source>
        <dbReference type="ARBA" id="ARBA00032432"/>
    </source>
</evidence>
<feature type="active site" evidence="7">
    <location>
        <position position="511"/>
    </location>
</feature>
<feature type="region of interest" description="Disordered" evidence="8">
    <location>
        <begin position="202"/>
        <end position="260"/>
    </location>
</feature>
<dbReference type="InterPro" id="IPR006676">
    <property type="entry name" value="tRNA_splic"/>
</dbReference>
<dbReference type="Pfam" id="PF01974">
    <property type="entry name" value="tRNA_int_endo"/>
    <property type="match status" value="1"/>
</dbReference>
<dbReference type="NCBIfam" id="TIGR00324">
    <property type="entry name" value="endA"/>
    <property type="match status" value="1"/>
</dbReference>
<dbReference type="InterPro" id="IPR011856">
    <property type="entry name" value="tRNA_endonuc-like_dom_sf"/>
</dbReference>
<sequence>MAARQIFLSFNPHTNILQPLQPPLQTTTNITAAAKQSTGKVPLIAVDVISQVLSRLHKSGAIGFCHIVPPRPFRCDCSHNGLLIATAAATAAVGSPSNKPPHSAKPKRPNYNVIHADPLPVVLYHSPTLIPHNPISLLHHLYLYFFPPVQSHKVIYIGIFSPVTMSVEIRDPTAVLDLWNKGFWGKGSLSRSEPTWINREMRRLGDTQVGETSEEITRRRRDQRKEMKKERARKEKEELQKIKEAEAKSKEDNGSVSNGKPIIADSKVVVELETEIKGLDETVTEPAHPSVPTEEAGLPTPPPSSDELNTSDAESKTEIVNIGSETPPVSVPPTSDSPPAQPAKVVRFDSNTSTKEIPVEKKVIVQNQEHLQLMLSEAFFLAYALGVLSVTTADSPKSLSLPEIFKLFLRHSIFPPLPESSVSLINFNPDNSFLINYVVYHHFRSLGWVVKSGVKFSVDYLLYKRGPVFSHAEFAILIIPSYSRWEGKEENVGREWYWLHSITRVNSQVKKTVVLVYVDVPTADEVKGWDCETDGLKTVLGKYKIREVALRRWIPGRNRE</sequence>
<dbReference type="PIRSF" id="PIRSF011789">
    <property type="entry name" value="tRNA_splic_SEN2"/>
    <property type="match status" value="1"/>
</dbReference>
<dbReference type="PANTHER" id="PTHR21227:SF0">
    <property type="entry name" value="TRNA-SPLICING ENDONUCLEASE SUBUNIT SEN2"/>
    <property type="match status" value="1"/>
</dbReference>
<dbReference type="AlphaFoldDB" id="A0A7C8NXL7"/>
<dbReference type="GO" id="GO:0000214">
    <property type="term" value="C:tRNA-intron endonuclease complex"/>
    <property type="evidence" value="ECO:0007669"/>
    <property type="project" value="InterPro"/>
</dbReference>
<evidence type="ECO:0000256" key="6">
    <source>
        <dbReference type="ARBA" id="ARBA00034031"/>
    </source>
</evidence>
<accession>A0A7C8NXL7</accession>
<evidence type="ECO:0000256" key="7">
    <source>
        <dbReference type="PIRSR" id="PIRSR011789-1"/>
    </source>
</evidence>
<dbReference type="GO" id="GO:0003676">
    <property type="term" value="F:nucleic acid binding"/>
    <property type="evidence" value="ECO:0007669"/>
    <property type="project" value="InterPro"/>
</dbReference>
<dbReference type="EC" id="4.6.1.16" evidence="2"/>
<evidence type="ECO:0000256" key="8">
    <source>
        <dbReference type="SAM" id="MobiDB-lite"/>
    </source>
</evidence>
<evidence type="ECO:0000256" key="2">
    <source>
        <dbReference type="ARBA" id="ARBA00012573"/>
    </source>
</evidence>
<proteinExistence type="inferred from homology"/>
<feature type="compositionally biased region" description="Basic and acidic residues" evidence="8">
    <location>
        <begin position="223"/>
        <end position="253"/>
    </location>
</feature>
<evidence type="ECO:0000256" key="4">
    <source>
        <dbReference type="ARBA" id="ARBA00023239"/>
    </source>
</evidence>
<evidence type="ECO:0000313" key="11">
    <source>
        <dbReference type="Proteomes" id="UP000480548"/>
    </source>
</evidence>
<dbReference type="InterPro" id="IPR036167">
    <property type="entry name" value="tRNA_intron_Endo_cat-like_sf"/>
</dbReference>
<dbReference type="InterPro" id="IPR006677">
    <property type="entry name" value="tRNA_intron_Endonuc_cat-like"/>
</dbReference>
<dbReference type="PANTHER" id="PTHR21227">
    <property type="entry name" value="TRNA-SPLICING ENDONUCLEASE SUBUNIT SEN2"/>
    <property type="match status" value="1"/>
</dbReference>
<keyword evidence="10" id="KW-0255">Endonuclease</keyword>
<name>A0A7C8NXL7_ORBOL</name>
<keyword evidence="10" id="KW-0540">Nuclease</keyword>
<dbReference type="InterPro" id="IPR016589">
    <property type="entry name" value="tRNA_splic_SEN2"/>
</dbReference>
<feature type="compositionally biased region" description="Pro residues" evidence="8">
    <location>
        <begin position="329"/>
        <end position="341"/>
    </location>
</feature>
<dbReference type="SUPFAM" id="SSF53032">
    <property type="entry name" value="tRNA-intron endonuclease catalytic domain-like"/>
    <property type="match status" value="1"/>
</dbReference>
<organism evidence="10 11">
    <name type="scientific">Orbilia oligospora</name>
    <name type="common">Nematode-trapping fungus</name>
    <name type="synonym">Arthrobotrys oligospora</name>
    <dbReference type="NCBI Taxonomy" id="2813651"/>
    <lineage>
        <taxon>Eukaryota</taxon>
        <taxon>Fungi</taxon>
        <taxon>Dikarya</taxon>
        <taxon>Ascomycota</taxon>
        <taxon>Pezizomycotina</taxon>
        <taxon>Orbiliomycetes</taxon>
        <taxon>Orbiliales</taxon>
        <taxon>Orbiliaceae</taxon>
        <taxon>Orbilia</taxon>
    </lineage>
</organism>
<keyword evidence="3" id="KW-0819">tRNA processing</keyword>